<feature type="domain" description="WSC" evidence="3">
    <location>
        <begin position="911"/>
        <end position="1008"/>
    </location>
</feature>
<evidence type="ECO:0000259" key="3">
    <source>
        <dbReference type="PROSITE" id="PS51212"/>
    </source>
</evidence>
<dbReference type="Pfam" id="PF01822">
    <property type="entry name" value="WSC"/>
    <property type="match status" value="1"/>
</dbReference>
<evidence type="ECO:0000256" key="1">
    <source>
        <dbReference type="SAM" id="MobiDB-lite"/>
    </source>
</evidence>
<reference evidence="4 5" key="1">
    <citation type="submission" date="2016-05" db="EMBL/GenBank/DDBJ databases">
        <title>A degradative enzymes factory behind the ericoid mycorrhizal symbiosis.</title>
        <authorList>
            <consortium name="DOE Joint Genome Institute"/>
            <person name="Martino E."/>
            <person name="Morin E."/>
            <person name="Grelet G."/>
            <person name="Kuo A."/>
            <person name="Kohler A."/>
            <person name="Daghino S."/>
            <person name="Barry K."/>
            <person name="Choi C."/>
            <person name="Cichocki N."/>
            <person name="Clum A."/>
            <person name="Copeland A."/>
            <person name="Hainaut M."/>
            <person name="Haridas S."/>
            <person name="Labutti K."/>
            <person name="Lindquist E."/>
            <person name="Lipzen A."/>
            <person name="Khouja H.-R."/>
            <person name="Murat C."/>
            <person name="Ohm R."/>
            <person name="Olson A."/>
            <person name="Spatafora J."/>
            <person name="Veneault-Fourrey C."/>
            <person name="Henrissat B."/>
            <person name="Grigoriev I."/>
            <person name="Martin F."/>
            <person name="Perotto S."/>
        </authorList>
    </citation>
    <scope>NUCLEOTIDE SEQUENCE [LARGE SCALE GENOMIC DNA]</scope>
    <source>
        <strain evidence="4 5">UAMH 7357</strain>
    </source>
</reference>
<keyword evidence="5" id="KW-1185">Reference proteome</keyword>
<feature type="chain" id="PRO_5014329594" evidence="2">
    <location>
        <begin position="19"/>
        <end position="1019"/>
    </location>
</feature>
<dbReference type="Proteomes" id="UP000235672">
    <property type="component" value="Unassembled WGS sequence"/>
</dbReference>
<evidence type="ECO:0000313" key="4">
    <source>
        <dbReference type="EMBL" id="PMD18450.1"/>
    </source>
</evidence>
<accession>A0A2J6PWN8</accession>
<dbReference type="PANTHER" id="PTHR33928:SF2">
    <property type="entry name" value="PECTATE LYASE SUPERFAMILY PROTEIN DOMAIN-CONTAINING PROTEIN-RELATED"/>
    <property type="match status" value="1"/>
</dbReference>
<gene>
    <name evidence="4" type="ORF">NA56DRAFT_751400</name>
</gene>
<dbReference type="InterPro" id="IPR012334">
    <property type="entry name" value="Pectin_lyas_fold"/>
</dbReference>
<evidence type="ECO:0000256" key="2">
    <source>
        <dbReference type="SAM" id="SignalP"/>
    </source>
</evidence>
<dbReference type="PANTHER" id="PTHR33928">
    <property type="entry name" value="POLYGALACTURONASE QRT3"/>
    <property type="match status" value="1"/>
</dbReference>
<dbReference type="InterPro" id="IPR011050">
    <property type="entry name" value="Pectin_lyase_fold/virulence"/>
</dbReference>
<evidence type="ECO:0000313" key="5">
    <source>
        <dbReference type="Proteomes" id="UP000235672"/>
    </source>
</evidence>
<organism evidence="4 5">
    <name type="scientific">Hyaloscypha hepaticicola</name>
    <dbReference type="NCBI Taxonomy" id="2082293"/>
    <lineage>
        <taxon>Eukaryota</taxon>
        <taxon>Fungi</taxon>
        <taxon>Dikarya</taxon>
        <taxon>Ascomycota</taxon>
        <taxon>Pezizomycotina</taxon>
        <taxon>Leotiomycetes</taxon>
        <taxon>Helotiales</taxon>
        <taxon>Hyaloscyphaceae</taxon>
        <taxon>Hyaloscypha</taxon>
    </lineage>
</organism>
<dbReference type="AlphaFoldDB" id="A0A2J6PWN8"/>
<feature type="region of interest" description="Disordered" evidence="1">
    <location>
        <begin position="376"/>
        <end position="397"/>
    </location>
</feature>
<feature type="signal peptide" evidence="2">
    <location>
        <begin position="1"/>
        <end position="18"/>
    </location>
</feature>
<sequence length="1019" mass="107078">MKLLPSIYFLLFVLGTVAVQLQFPEGDNIVANAQNNYERGFDLSSGAHSDSTVLKRQSTPGYQVFRNVKDYGAKGDGVTDGTAAINSAINTGGRCGEGCASSTTTPAVVYFPSGTYLISSSILDQYYTQIIGNPNDLPVLKATSGFSGFGLVDADKYYTENLNWVSTNVFNRQVRNFVFDLTNIPATSQATGIHWPTAQATSLQNIVFQMSQEASTKHVGLFCESGSAGFMTDLTFNGGMIGAQVGNQQFTMRNMTFNNCVTAISQIWNWGWVYQGISINNCQTGINMSTGNATWQSVGSVIVVDSSITNTPIGVITAYDAPNSSPPTGGSLIIENVELSNVSIAIQSKGNTVLAGTTGSTTIAGWGEGHEYTPTGPKSFQGPITPNTRKNSLGTVTDTNPKFYVRSKPQYNTLPVSSFSSVRSAGAAGDGKTDDTAALQKIIDSATTVGNIVFFDAGTYLVTSTLLIPPGAKLVGEAYSVIMSSGAFFNDVVNPHPVVRVGTSGSSGQVEWSDMIVATQGQQAGATLIEWNLATSGTPSGMWDVHTRIGGFTGSNLQVAQCEKNNATTVINNACIGGFMSMHITKSASGLYMENNWLWTADHDIDDPDNTQLTIYNGRGLLIESTAGTLWLVGTSVEHHTLYQYQLAKTKNVYMGFIQTETLYYQPNPQAPAPFTPVSSPNDPSFSDCAGQADNCYDAWGLRIIDSQNILVYGAGHYSFFDNYDTTCNVGDGPENCQLNIIDLEGTLTNINIYCLSTVGTVNMISEARKSLALYSDNVNVFPDNIAPFRLASGNGSTGTSNTTGPAAISTTLIPVSSDTASAAASTLLPVSSGAASAVPTTLIPASSAAGSTTTSTSISSSSATIHLSSVATTMGPASAVPTTLSTRTHTISTPSTVASLSSFSTSSSSGWVSLGCYTDDVDGRAMEGYPVPGGAQAMTIESCQAVCLGLGYTLAGLEYADECYCGNKIEGNNGPAPDGDAKCDMKCLGNLNEICGGPNRMNLYSHNATASTSVPQSG</sequence>
<dbReference type="SUPFAM" id="SSF51126">
    <property type="entry name" value="Pectin lyase-like"/>
    <property type="match status" value="2"/>
</dbReference>
<dbReference type="PROSITE" id="PS51212">
    <property type="entry name" value="WSC"/>
    <property type="match status" value="1"/>
</dbReference>
<dbReference type="STRING" id="1745343.A0A2J6PWN8"/>
<dbReference type="EMBL" id="KZ613494">
    <property type="protein sequence ID" value="PMD18450.1"/>
    <property type="molecule type" value="Genomic_DNA"/>
</dbReference>
<dbReference type="Gene3D" id="2.160.20.10">
    <property type="entry name" value="Single-stranded right-handed beta-helix, Pectin lyase-like"/>
    <property type="match status" value="2"/>
</dbReference>
<dbReference type="OrthoDB" id="1046782at2759"/>
<proteinExistence type="predicted"/>
<dbReference type="FunFam" id="2.160.20.10:FF:000023">
    <property type="entry name" value="Exo-beta-1,3-glucanase Exg0"/>
    <property type="match status" value="1"/>
</dbReference>
<dbReference type="InterPro" id="IPR024535">
    <property type="entry name" value="RHGA/B-epi-like_pectate_lyase"/>
</dbReference>
<dbReference type="FunFam" id="2.160.20.10:FF:000026">
    <property type="entry name" value="Exo-beta-1,3-glucanase Exg0"/>
    <property type="match status" value="1"/>
</dbReference>
<dbReference type="Pfam" id="PF12708">
    <property type="entry name" value="Pect-lyase_RHGA_epim"/>
    <property type="match status" value="2"/>
</dbReference>
<dbReference type="SMART" id="SM00321">
    <property type="entry name" value="WSC"/>
    <property type="match status" value="1"/>
</dbReference>
<name>A0A2J6PWN8_9HELO</name>
<protein>
    <submittedName>
        <fullName evidence="4">Glycoside hydrolase family 55 protein</fullName>
    </submittedName>
</protein>
<dbReference type="CDD" id="cd23668">
    <property type="entry name" value="GH55_beta13glucanase-like"/>
    <property type="match status" value="1"/>
</dbReference>
<keyword evidence="4" id="KW-0378">Hydrolase</keyword>
<dbReference type="GO" id="GO:0004650">
    <property type="term" value="F:polygalacturonase activity"/>
    <property type="evidence" value="ECO:0007669"/>
    <property type="project" value="InterPro"/>
</dbReference>
<dbReference type="InterPro" id="IPR002889">
    <property type="entry name" value="WSC_carb-bd"/>
</dbReference>
<dbReference type="InterPro" id="IPR039279">
    <property type="entry name" value="QRT3-like"/>
</dbReference>
<keyword evidence="2" id="KW-0732">Signal</keyword>